<evidence type="ECO:0000313" key="1">
    <source>
        <dbReference type="EMBL" id="SVA29203.1"/>
    </source>
</evidence>
<protein>
    <submittedName>
        <fullName evidence="1">Uncharacterized protein</fullName>
    </submittedName>
</protein>
<reference evidence="1" key="1">
    <citation type="submission" date="2018-05" db="EMBL/GenBank/DDBJ databases">
        <authorList>
            <person name="Lanie J.A."/>
            <person name="Ng W.-L."/>
            <person name="Kazmierczak K.M."/>
            <person name="Andrzejewski T.M."/>
            <person name="Davidsen T.M."/>
            <person name="Wayne K.J."/>
            <person name="Tettelin H."/>
            <person name="Glass J.I."/>
            <person name="Rusch D."/>
            <person name="Podicherti R."/>
            <person name="Tsui H.-C.T."/>
            <person name="Winkler M.E."/>
        </authorList>
    </citation>
    <scope>NUCLEOTIDE SEQUENCE</scope>
</reference>
<organism evidence="1">
    <name type="scientific">marine metagenome</name>
    <dbReference type="NCBI Taxonomy" id="408172"/>
    <lineage>
        <taxon>unclassified sequences</taxon>
        <taxon>metagenomes</taxon>
        <taxon>ecological metagenomes</taxon>
    </lineage>
</organism>
<name>A0A381UQU6_9ZZZZ</name>
<accession>A0A381UQU6</accession>
<dbReference type="AlphaFoldDB" id="A0A381UQU6"/>
<gene>
    <name evidence="1" type="ORF">METZ01_LOCUS82057</name>
</gene>
<sequence length="175" mass="20128">MAQTDEGDSTPEISISIEDGKVKIAVNLNEPFSWEKTRYESIKTFPMRGGSSMPHTIRFEEKGGMSWRQTDIVFIGNYRVLEEHELEASVSGYLVEIIGVFDPETNLMNFDTLDYVPFFQVPKLIIEQSKDLKNWSRVKLSEPLPKEYQWPKGLSIKLGAELKGTSFFRVKIEEE</sequence>
<dbReference type="EMBL" id="UINC01006714">
    <property type="protein sequence ID" value="SVA29203.1"/>
    <property type="molecule type" value="Genomic_DNA"/>
</dbReference>
<proteinExistence type="predicted"/>